<evidence type="ECO:0000256" key="1">
    <source>
        <dbReference type="SAM" id="MobiDB-lite"/>
    </source>
</evidence>
<reference evidence="3" key="1">
    <citation type="journal article" date="2019" name="Curr. Biol.">
        <title>Genome Sequence of Striga asiatica Provides Insight into the Evolution of Plant Parasitism.</title>
        <authorList>
            <person name="Yoshida S."/>
            <person name="Kim S."/>
            <person name="Wafula E.K."/>
            <person name="Tanskanen J."/>
            <person name="Kim Y.M."/>
            <person name="Honaas L."/>
            <person name="Yang Z."/>
            <person name="Spallek T."/>
            <person name="Conn C.E."/>
            <person name="Ichihashi Y."/>
            <person name="Cheong K."/>
            <person name="Cui S."/>
            <person name="Der J.P."/>
            <person name="Gundlach H."/>
            <person name="Jiao Y."/>
            <person name="Hori C."/>
            <person name="Ishida J.K."/>
            <person name="Kasahara H."/>
            <person name="Kiba T."/>
            <person name="Kim M.S."/>
            <person name="Koo N."/>
            <person name="Laohavisit A."/>
            <person name="Lee Y.H."/>
            <person name="Lumba S."/>
            <person name="McCourt P."/>
            <person name="Mortimer J.C."/>
            <person name="Mutuku J.M."/>
            <person name="Nomura T."/>
            <person name="Sasaki-Sekimoto Y."/>
            <person name="Seto Y."/>
            <person name="Wang Y."/>
            <person name="Wakatake T."/>
            <person name="Sakakibara H."/>
            <person name="Demura T."/>
            <person name="Yamaguchi S."/>
            <person name="Yoneyama K."/>
            <person name="Manabe R.I."/>
            <person name="Nelson D.C."/>
            <person name="Schulman A.H."/>
            <person name="Timko M.P."/>
            <person name="dePamphilis C.W."/>
            <person name="Choi D."/>
            <person name="Shirasu K."/>
        </authorList>
    </citation>
    <scope>NUCLEOTIDE SEQUENCE [LARGE SCALE GENOMIC DNA]</scope>
    <source>
        <strain evidence="3">cv. UVA1</strain>
    </source>
</reference>
<dbReference type="AlphaFoldDB" id="A0A5A7P164"/>
<feature type="region of interest" description="Disordered" evidence="1">
    <location>
        <begin position="13"/>
        <end position="62"/>
    </location>
</feature>
<name>A0A5A7P164_STRAF</name>
<feature type="compositionally biased region" description="Basic and acidic residues" evidence="1">
    <location>
        <begin position="226"/>
        <end position="237"/>
    </location>
</feature>
<sequence length="237" mass="24823">MVLWRVPRIHSAGGAGVRRRKQGSGSGRAARELPLPPARGALARPNARADPRTCPAARTHPARASPQLALHVFTRDAIRVIITITAGVVVAGDHGVGGHRGASGLEKGDGDAGSGGGVLGGLVDYGLQGPSGVRPVPGGVLRRRGGGGGWLRGGRTGRHQAIHAQLTVFPVPVEFRAPYPELLSRDFQHRCAPATRRNSKELDPKTFPGPATSGFCDPWSSPRLTRITEAEDGQGHD</sequence>
<organism evidence="2 3">
    <name type="scientific">Striga asiatica</name>
    <name type="common">Asiatic witchweed</name>
    <name type="synonym">Buchnera asiatica</name>
    <dbReference type="NCBI Taxonomy" id="4170"/>
    <lineage>
        <taxon>Eukaryota</taxon>
        <taxon>Viridiplantae</taxon>
        <taxon>Streptophyta</taxon>
        <taxon>Embryophyta</taxon>
        <taxon>Tracheophyta</taxon>
        <taxon>Spermatophyta</taxon>
        <taxon>Magnoliopsida</taxon>
        <taxon>eudicotyledons</taxon>
        <taxon>Gunneridae</taxon>
        <taxon>Pentapetalae</taxon>
        <taxon>asterids</taxon>
        <taxon>lamiids</taxon>
        <taxon>Lamiales</taxon>
        <taxon>Orobanchaceae</taxon>
        <taxon>Buchnereae</taxon>
        <taxon>Striga</taxon>
    </lineage>
</organism>
<keyword evidence="3" id="KW-1185">Reference proteome</keyword>
<dbReference type="EMBL" id="BKCP01001113">
    <property type="protein sequence ID" value="GER26357.1"/>
    <property type="molecule type" value="Genomic_DNA"/>
</dbReference>
<comment type="caution">
    <text evidence="2">The sequence shown here is derived from an EMBL/GenBank/DDBJ whole genome shotgun (WGS) entry which is preliminary data.</text>
</comment>
<evidence type="ECO:0000313" key="2">
    <source>
        <dbReference type="EMBL" id="GER26357.1"/>
    </source>
</evidence>
<feature type="compositionally biased region" description="Low complexity" evidence="1">
    <location>
        <begin position="38"/>
        <end position="48"/>
    </location>
</feature>
<protein>
    <submittedName>
        <fullName evidence="2">Uncharacterized protein</fullName>
    </submittedName>
</protein>
<evidence type="ECO:0000313" key="3">
    <source>
        <dbReference type="Proteomes" id="UP000325081"/>
    </source>
</evidence>
<gene>
    <name evidence="2" type="ORF">STAS_02009</name>
</gene>
<dbReference type="Proteomes" id="UP000325081">
    <property type="component" value="Unassembled WGS sequence"/>
</dbReference>
<feature type="region of interest" description="Disordered" evidence="1">
    <location>
        <begin position="194"/>
        <end position="237"/>
    </location>
</feature>
<accession>A0A5A7P164</accession>
<proteinExistence type="predicted"/>